<protein>
    <submittedName>
        <fullName evidence="1">Transcription regulatory protein [Escherichia phage wV7]</fullName>
    </submittedName>
</protein>
<accession>A0A0M7QD84</accession>
<dbReference type="InterPro" id="IPR020230">
    <property type="entry name" value="Tscrpt_reg_MotB"/>
</dbReference>
<dbReference type="RefSeq" id="YP_009625240.1">
    <property type="nucleotide sequence ID" value="NC_042129.1"/>
</dbReference>
<reference evidence="1 2" key="1">
    <citation type="journal article" date="2015" name="Genome Announc.">
        <title>Draft Genome Sequences of 14 Escherichia coli Phages Isolated from Cattle Slurry.</title>
        <authorList>
            <person name="Smith R."/>
            <person name="O'Hara M."/>
            <person name="Hobman J.L."/>
            <person name="Millard A.D."/>
        </authorList>
    </citation>
    <scope>NUCLEOTIDE SEQUENCE [LARGE SCALE GENOMIC DNA]</scope>
</reference>
<evidence type="ECO:0000313" key="1">
    <source>
        <dbReference type="EMBL" id="CUL01866.1"/>
    </source>
</evidence>
<proteinExistence type="predicted"/>
<name>A0A0M7QD84_9CAUD</name>
<dbReference type="EMBL" id="LN881728">
    <property type="protein sequence ID" value="CUL01866.1"/>
    <property type="molecule type" value="Genomic_DNA"/>
</dbReference>
<sequence length="163" mass="18505">MNINIGEIARVSDKSRSKAAGKLVEVVSIQLKHGVKDEDSEVKVRIIPKDGMSKPQFGYVRWKFLEPAFLKAVPAKGIETIDTSHVGVDFKWKLGQAIKFVAPYEFEFTEGEEGVVNRTRAMCAYITDQWVEDGVKLYNTVFLGTYKVIPESWIKHYSKARYA</sequence>
<evidence type="ECO:0000313" key="2">
    <source>
        <dbReference type="Proteomes" id="UP000247154"/>
    </source>
</evidence>
<dbReference type="KEGG" id="vg:40102122"/>
<organism evidence="1 2">
    <name type="scientific">Escherichia phage slur03</name>
    <dbReference type="NCBI Taxonomy" id="1720496"/>
    <lineage>
        <taxon>Viruses</taxon>
        <taxon>Duplodnaviria</taxon>
        <taxon>Heunggongvirae</taxon>
        <taxon>Uroviricota</taxon>
        <taxon>Caudoviricetes</taxon>
        <taxon>Pantevenvirales</taxon>
        <taxon>Straboviridae</taxon>
        <taxon>Tevenvirinae</taxon>
        <taxon>Tequatrovirus</taxon>
        <taxon>Tequatrovirus slur03</taxon>
    </lineage>
</organism>
<keyword evidence="2" id="KW-1185">Reference proteome</keyword>
<dbReference type="Proteomes" id="UP000247154">
    <property type="component" value="Segment"/>
</dbReference>
<dbReference type="Pfam" id="PF17613">
    <property type="entry name" value="motB"/>
    <property type="match status" value="1"/>
</dbReference>
<dbReference type="GeneID" id="40102122"/>